<dbReference type="Gene3D" id="3.40.50.720">
    <property type="entry name" value="NAD(P)-binding Rossmann-like Domain"/>
    <property type="match status" value="1"/>
</dbReference>
<dbReference type="OrthoDB" id="4907at2157"/>
<evidence type="ECO:0000256" key="1">
    <source>
        <dbReference type="ARBA" id="ARBA00007637"/>
    </source>
</evidence>
<feature type="domain" description="NAD-dependent epimerase/dehydratase" evidence="2">
    <location>
        <begin position="3"/>
        <end position="233"/>
    </location>
</feature>
<dbReference type="InterPro" id="IPR036291">
    <property type="entry name" value="NAD(P)-bd_dom_sf"/>
</dbReference>
<dbReference type="PANTHER" id="PTHR43000">
    <property type="entry name" value="DTDP-D-GLUCOSE 4,6-DEHYDRATASE-RELATED"/>
    <property type="match status" value="1"/>
</dbReference>
<comment type="similarity">
    <text evidence="1">Belongs to the NAD(P)-dependent epimerase/dehydratase family.</text>
</comment>
<dbReference type="RefSeq" id="WP_193435798.1">
    <property type="nucleotide sequence ID" value="NZ_CP063144.1"/>
</dbReference>
<dbReference type="EMBL" id="CP063144">
    <property type="protein sequence ID" value="QOR93993.1"/>
    <property type="molecule type" value="Genomic_DNA"/>
</dbReference>
<accession>A0A7M1URB1</accession>
<dbReference type="SUPFAM" id="SSF51735">
    <property type="entry name" value="NAD(P)-binding Rossmann-fold domains"/>
    <property type="match status" value="1"/>
</dbReference>
<dbReference type="GeneID" id="59454742"/>
<dbReference type="Proteomes" id="UP000593766">
    <property type="component" value="Chromosome"/>
</dbReference>
<proteinExistence type="inferred from homology"/>
<dbReference type="Pfam" id="PF01370">
    <property type="entry name" value="Epimerase"/>
    <property type="match status" value="1"/>
</dbReference>
<reference evidence="3 4" key="1">
    <citation type="submission" date="2020-10" db="EMBL/GenBank/DDBJ databases">
        <title>Complete genome sequence of Thermosphaera aggregans strain 3507.</title>
        <authorList>
            <person name="Zayulina K.S."/>
            <person name="Elcheninov A.G."/>
            <person name="Toshchakov S.V."/>
            <person name="Kublanov I.V."/>
            <person name="Kochetkova T.V."/>
        </authorList>
    </citation>
    <scope>NUCLEOTIDE SEQUENCE [LARGE SCALE GENOMIC DNA]</scope>
    <source>
        <strain evidence="3 4">3507</strain>
    </source>
</reference>
<gene>
    <name evidence="3" type="ORF">IMZ38_04950</name>
</gene>
<dbReference type="InterPro" id="IPR001509">
    <property type="entry name" value="Epimerase_deHydtase"/>
</dbReference>
<name>A0A7M1URB1_9CREN</name>
<keyword evidence="4" id="KW-1185">Reference proteome</keyword>
<organism evidence="3 4">
    <name type="scientific">Thermosphaera chiliense</name>
    <dbReference type="NCBI Taxonomy" id="3402707"/>
    <lineage>
        <taxon>Archaea</taxon>
        <taxon>Thermoproteota</taxon>
        <taxon>Thermoprotei</taxon>
        <taxon>Desulfurococcales</taxon>
        <taxon>Desulfurococcaceae</taxon>
        <taxon>Thermosphaera</taxon>
    </lineage>
</organism>
<evidence type="ECO:0000259" key="2">
    <source>
        <dbReference type="Pfam" id="PF01370"/>
    </source>
</evidence>
<protein>
    <submittedName>
        <fullName evidence="3">NAD-dependent epimerase/dehydratase family protein</fullName>
    </submittedName>
</protein>
<dbReference type="Gene3D" id="3.90.25.10">
    <property type="entry name" value="UDP-galactose 4-epimerase, domain 1"/>
    <property type="match status" value="1"/>
</dbReference>
<evidence type="ECO:0000313" key="4">
    <source>
        <dbReference type="Proteomes" id="UP000593766"/>
    </source>
</evidence>
<dbReference type="KEGG" id="tcs:IMZ38_04950"/>
<evidence type="ECO:0000313" key="3">
    <source>
        <dbReference type="EMBL" id="QOR93993.1"/>
    </source>
</evidence>
<dbReference type="AlphaFoldDB" id="A0A7M1URB1"/>
<sequence length="305" mass="33568">MKVLVTGGAGFIGHHVALHLSSKGYDIKVLDYLERASPTGISRLKDNGIPVIIGDVRSFQDYSNFDIVVHAAALVNVEESVQNPLEYYDVNSMGTARVGYECSKRKIPLIYLSSAAVYGDPVKIPVSENDPVDPPSPYGLSKLMGEQVLGNYSKIYGLKHVSLRLFNVYGPGQNPSYAGVVSRFIANIVEGGSLEIYGDGTQTRDFIHVEDVAKVVEEFISKNIFDNRVYNVGTGIGTRIIDLAKLVMRITGRSVNIVFKPARIGEVRHSVADVSRLRGRIVFNPINLEEGISKLLQTIHKYKVE</sequence>